<accession>A0A7C8M7M1</accession>
<comment type="caution">
    <text evidence="3">The sequence shown here is derived from an EMBL/GenBank/DDBJ whole genome shotgun (WGS) entry which is preliminary data.</text>
</comment>
<sequence>MPNFYHWTSTPSTMYGHLSISLLHAITWGTLASALVPVDATITAPALLPRQNADRFIGWVETSGTWSSQQCNVGLTWYQDGKYAQCCPVTMSSCYAPTACVDGFLIYPYSDQSTTSTIACTDDSNDAAYSICNTALIYENFEDSDPMTDIVCGQFSLNWSYYRKVPASATEKPSVTPDEPSTPGSGNSSPTPGSPEPTGKQKSKVWIAGAVAGPVGGLLIIGAIVFFLMRHKKNNAPAGPPTVGTVGSTLFQQHTDTKPVFIQHGAYVQPSPGHNPNNPYDQQNPNQQPAPQYGAPYSPPLEGSFAPDKQLQHHTRHQSGAVELATGANSTTSVPTHAAELAGEITRQQR</sequence>
<proteinExistence type="predicted"/>
<keyword evidence="4" id="KW-1185">Reference proteome</keyword>
<gene>
    <name evidence="3" type="ORF">BDV95DRAFT_359223</name>
</gene>
<feature type="region of interest" description="Disordered" evidence="1">
    <location>
        <begin position="266"/>
        <end position="350"/>
    </location>
</feature>
<keyword evidence="2" id="KW-1133">Transmembrane helix</keyword>
<evidence type="ECO:0000313" key="3">
    <source>
        <dbReference type="EMBL" id="KAF2872880.1"/>
    </source>
</evidence>
<evidence type="ECO:0000313" key="4">
    <source>
        <dbReference type="Proteomes" id="UP000481861"/>
    </source>
</evidence>
<feature type="region of interest" description="Disordered" evidence="1">
    <location>
        <begin position="170"/>
        <end position="201"/>
    </location>
</feature>
<dbReference type="AlphaFoldDB" id="A0A7C8M7M1"/>
<name>A0A7C8M7M1_9PLEO</name>
<dbReference type="CDD" id="cd12087">
    <property type="entry name" value="TM_EGFR-like"/>
    <property type="match status" value="1"/>
</dbReference>
<protein>
    <submittedName>
        <fullName evidence="3">Uncharacterized protein</fullName>
    </submittedName>
</protein>
<dbReference type="EMBL" id="JAADJZ010000008">
    <property type="protein sequence ID" value="KAF2872880.1"/>
    <property type="molecule type" value="Genomic_DNA"/>
</dbReference>
<feature type="compositionally biased region" description="Low complexity" evidence="1">
    <location>
        <begin position="181"/>
        <end position="191"/>
    </location>
</feature>
<keyword evidence="2" id="KW-0472">Membrane</keyword>
<feature type="transmembrane region" description="Helical" evidence="2">
    <location>
        <begin position="205"/>
        <end position="228"/>
    </location>
</feature>
<feature type="compositionally biased region" description="Low complexity" evidence="1">
    <location>
        <begin position="275"/>
        <end position="296"/>
    </location>
</feature>
<reference evidence="3 4" key="1">
    <citation type="submission" date="2020-01" db="EMBL/GenBank/DDBJ databases">
        <authorList>
            <consortium name="DOE Joint Genome Institute"/>
            <person name="Haridas S."/>
            <person name="Albert R."/>
            <person name="Binder M."/>
            <person name="Bloem J."/>
            <person name="Labutti K."/>
            <person name="Salamov A."/>
            <person name="Andreopoulos B."/>
            <person name="Baker S.E."/>
            <person name="Barry K."/>
            <person name="Bills G."/>
            <person name="Bluhm B.H."/>
            <person name="Cannon C."/>
            <person name="Castanera R."/>
            <person name="Culley D.E."/>
            <person name="Daum C."/>
            <person name="Ezra D."/>
            <person name="Gonzalez J.B."/>
            <person name="Henrissat B."/>
            <person name="Kuo A."/>
            <person name="Liang C."/>
            <person name="Lipzen A."/>
            <person name="Lutzoni F."/>
            <person name="Magnuson J."/>
            <person name="Mondo S."/>
            <person name="Nolan M."/>
            <person name="Ohm R."/>
            <person name="Pangilinan J."/>
            <person name="Park H.-J.H."/>
            <person name="Ramirez L."/>
            <person name="Alfaro M."/>
            <person name="Sun H."/>
            <person name="Tritt A."/>
            <person name="Yoshinaga Y."/>
            <person name="Zwiers L.-H.L."/>
            <person name="Turgeon B.G."/>
            <person name="Goodwin S.B."/>
            <person name="Spatafora J.W."/>
            <person name="Crous P.W."/>
            <person name="Grigoriev I.V."/>
        </authorList>
    </citation>
    <scope>NUCLEOTIDE SEQUENCE [LARGE SCALE GENOMIC DNA]</scope>
    <source>
        <strain evidence="3 4">CBS 611.86</strain>
    </source>
</reference>
<evidence type="ECO:0000256" key="1">
    <source>
        <dbReference type="SAM" id="MobiDB-lite"/>
    </source>
</evidence>
<dbReference type="OrthoDB" id="3557178at2759"/>
<dbReference type="Proteomes" id="UP000481861">
    <property type="component" value="Unassembled WGS sequence"/>
</dbReference>
<organism evidence="3 4">
    <name type="scientific">Massariosphaeria phaeospora</name>
    <dbReference type="NCBI Taxonomy" id="100035"/>
    <lineage>
        <taxon>Eukaryota</taxon>
        <taxon>Fungi</taxon>
        <taxon>Dikarya</taxon>
        <taxon>Ascomycota</taxon>
        <taxon>Pezizomycotina</taxon>
        <taxon>Dothideomycetes</taxon>
        <taxon>Pleosporomycetidae</taxon>
        <taxon>Pleosporales</taxon>
        <taxon>Pleosporales incertae sedis</taxon>
        <taxon>Massariosphaeria</taxon>
    </lineage>
</organism>
<evidence type="ECO:0000256" key="2">
    <source>
        <dbReference type="SAM" id="Phobius"/>
    </source>
</evidence>
<keyword evidence="2" id="KW-0812">Transmembrane</keyword>